<dbReference type="GO" id="GO:0000467">
    <property type="term" value="P:exonucleolytic trimming to generate mature 3'-end of 5.8S rRNA from tricistronic rRNA transcript (SSU-rRNA, 5.8S rRNA, LSU-rRNA)"/>
    <property type="evidence" value="ECO:0007669"/>
    <property type="project" value="TreeGrafter"/>
</dbReference>
<dbReference type="GO" id="GO:0000177">
    <property type="term" value="C:cytoplasmic exosome (RNase complex)"/>
    <property type="evidence" value="ECO:0007669"/>
    <property type="project" value="TreeGrafter"/>
</dbReference>
<evidence type="ECO:0000256" key="1">
    <source>
        <dbReference type="ARBA" id="ARBA00004123"/>
    </source>
</evidence>
<dbReference type="GO" id="GO:0071035">
    <property type="term" value="P:nuclear polyadenylation-dependent rRNA catabolic process"/>
    <property type="evidence" value="ECO:0007669"/>
    <property type="project" value="TreeGrafter"/>
</dbReference>
<dbReference type="InterPro" id="IPR026699">
    <property type="entry name" value="Exosome_RNA_bind1/RRP40/RRP4"/>
</dbReference>
<dbReference type="GO" id="GO:0000176">
    <property type="term" value="C:nuclear exosome (RNase complex)"/>
    <property type="evidence" value="ECO:0007669"/>
    <property type="project" value="TreeGrafter"/>
</dbReference>
<dbReference type="GO" id="GO:0003723">
    <property type="term" value="F:RNA binding"/>
    <property type="evidence" value="ECO:0007669"/>
    <property type="project" value="InterPro"/>
</dbReference>
<dbReference type="InterPro" id="IPR003029">
    <property type="entry name" value="S1_domain"/>
</dbReference>
<dbReference type="PANTHER" id="PTHR21321">
    <property type="entry name" value="PNAS-3 RELATED"/>
    <property type="match status" value="1"/>
</dbReference>
<organism evidence="4 5">
    <name type="scientific">Caligus rogercresseyi</name>
    <name type="common">Sea louse</name>
    <dbReference type="NCBI Taxonomy" id="217165"/>
    <lineage>
        <taxon>Eukaryota</taxon>
        <taxon>Metazoa</taxon>
        <taxon>Ecdysozoa</taxon>
        <taxon>Arthropoda</taxon>
        <taxon>Crustacea</taxon>
        <taxon>Multicrustacea</taxon>
        <taxon>Hexanauplia</taxon>
        <taxon>Copepoda</taxon>
        <taxon>Siphonostomatoida</taxon>
        <taxon>Caligidae</taxon>
        <taxon>Caligus</taxon>
    </lineage>
</organism>
<evidence type="ECO:0000256" key="2">
    <source>
        <dbReference type="ARBA" id="ARBA00022835"/>
    </source>
</evidence>
<dbReference type="SUPFAM" id="SSF50249">
    <property type="entry name" value="Nucleic acid-binding proteins"/>
    <property type="match status" value="1"/>
</dbReference>
<keyword evidence="4" id="KW-0378">Hydrolase</keyword>
<protein>
    <submittedName>
        <fullName evidence="4">Exosome complex exonuclease RRP4</fullName>
    </submittedName>
</protein>
<keyword evidence="4" id="KW-0540">Nuclease</keyword>
<keyword evidence="2" id="KW-0271">Exosome</keyword>
<name>A0A7T8K6M3_CALRO</name>
<keyword evidence="4" id="KW-0269">Exonuclease</keyword>
<dbReference type="PANTHER" id="PTHR21321:SF4">
    <property type="entry name" value="EXOSOME COMPLEX COMPONENT RRP4"/>
    <property type="match status" value="1"/>
</dbReference>
<evidence type="ECO:0000313" key="5">
    <source>
        <dbReference type="Proteomes" id="UP000595437"/>
    </source>
</evidence>
<dbReference type="Pfam" id="PF14382">
    <property type="entry name" value="ECR1_N"/>
    <property type="match status" value="1"/>
</dbReference>
<dbReference type="Proteomes" id="UP000595437">
    <property type="component" value="Chromosome 6"/>
</dbReference>
<feature type="non-terminal residue" evidence="4">
    <location>
        <position position="125"/>
    </location>
</feature>
<evidence type="ECO:0000313" key="4">
    <source>
        <dbReference type="EMBL" id="QQP48927.1"/>
    </source>
</evidence>
<dbReference type="InterPro" id="IPR012340">
    <property type="entry name" value="NA-bd_OB-fold"/>
</dbReference>
<keyword evidence="5" id="KW-1185">Reference proteome</keyword>
<feature type="non-terminal residue" evidence="4">
    <location>
        <position position="1"/>
    </location>
</feature>
<dbReference type="GO" id="GO:0071038">
    <property type="term" value="P:TRAMP-dependent tRNA surveillance pathway"/>
    <property type="evidence" value="ECO:0007669"/>
    <property type="project" value="TreeGrafter"/>
</dbReference>
<dbReference type="SUPFAM" id="SSF110324">
    <property type="entry name" value="Ribosomal L27 protein-like"/>
    <property type="match status" value="1"/>
</dbReference>
<reference evidence="5" key="1">
    <citation type="submission" date="2021-01" db="EMBL/GenBank/DDBJ databases">
        <title>Caligus Genome Assembly.</title>
        <authorList>
            <person name="Gallardo-Escarate C."/>
        </authorList>
    </citation>
    <scope>NUCLEOTIDE SEQUENCE [LARGE SCALE GENOMIC DNA]</scope>
</reference>
<dbReference type="GO" id="GO:0071034">
    <property type="term" value="P:CUT catabolic process"/>
    <property type="evidence" value="ECO:0007669"/>
    <property type="project" value="TreeGrafter"/>
</dbReference>
<dbReference type="AlphaFoldDB" id="A0A7T8K6M3"/>
<dbReference type="PROSITE" id="PS50126">
    <property type="entry name" value="S1"/>
    <property type="match status" value="1"/>
</dbReference>
<dbReference type="InterPro" id="IPR025721">
    <property type="entry name" value="Exosome_cplx_N_dom"/>
</dbReference>
<dbReference type="GO" id="GO:0034475">
    <property type="term" value="P:U4 snRNA 3'-end processing"/>
    <property type="evidence" value="ECO:0007669"/>
    <property type="project" value="TreeGrafter"/>
</dbReference>
<dbReference type="Gene3D" id="2.40.50.140">
    <property type="entry name" value="Nucleic acid-binding proteins"/>
    <property type="match status" value="1"/>
</dbReference>
<comment type="subcellular location">
    <subcellularLocation>
        <location evidence="1">Nucleus</location>
    </subcellularLocation>
</comment>
<feature type="domain" description="S1 motif" evidence="3">
    <location>
        <begin position="63"/>
        <end position="125"/>
    </location>
</feature>
<dbReference type="Pfam" id="PF21266">
    <property type="entry name" value="S1_RRP4"/>
    <property type="match status" value="1"/>
</dbReference>
<proteinExistence type="predicted"/>
<gene>
    <name evidence="4" type="ORF">FKW44_009404</name>
</gene>
<dbReference type="Gene3D" id="2.40.50.100">
    <property type="match status" value="1"/>
</dbReference>
<dbReference type="OrthoDB" id="1650at2759"/>
<sequence>RPSEAVDPDLTFVTPGDVITRESGFMRGHGTYAAKDEKVMKISSWLPWAESSSVSTSSSGEIGDVLVGRISEVQQRRWKVDVNSRLDAVLQLSRRSSEDELAMRSYLREGDLISAEVQTLYKDGS</sequence>
<dbReference type="EMBL" id="CP045895">
    <property type="protein sequence ID" value="QQP48927.1"/>
    <property type="molecule type" value="Genomic_DNA"/>
</dbReference>
<dbReference type="GO" id="GO:0071051">
    <property type="term" value="P:poly(A)-dependent snoRNA 3'-end processing"/>
    <property type="evidence" value="ECO:0007669"/>
    <property type="project" value="TreeGrafter"/>
</dbReference>
<dbReference type="GO" id="GO:0004527">
    <property type="term" value="F:exonuclease activity"/>
    <property type="evidence" value="ECO:0007669"/>
    <property type="project" value="UniProtKB-KW"/>
</dbReference>
<dbReference type="InterPro" id="IPR048565">
    <property type="entry name" value="S1_RRP4"/>
</dbReference>
<accession>A0A7T8K6M3</accession>
<evidence type="ECO:0000259" key="3">
    <source>
        <dbReference type="PROSITE" id="PS50126"/>
    </source>
</evidence>
<dbReference type="CDD" id="cd05789">
    <property type="entry name" value="S1_Rrp4"/>
    <property type="match status" value="1"/>
</dbReference>